<keyword evidence="13" id="KW-1185">Reference proteome</keyword>
<keyword evidence="6" id="KW-0732">Signal</keyword>
<accession>A0A158DX52</accession>
<comment type="caution">
    <text evidence="12">The sequence shown here is derived from an EMBL/GenBank/DDBJ whole genome shotgun (WGS) entry which is preliminary data.</text>
</comment>
<dbReference type="PANTHER" id="PTHR34501">
    <property type="entry name" value="PROTEIN YDDL-RELATED"/>
    <property type="match status" value="1"/>
</dbReference>
<organism evidence="12 13">
    <name type="scientific">Caballeronia pedi</name>
    <dbReference type="NCBI Taxonomy" id="1777141"/>
    <lineage>
        <taxon>Bacteria</taxon>
        <taxon>Pseudomonadati</taxon>
        <taxon>Pseudomonadota</taxon>
        <taxon>Betaproteobacteria</taxon>
        <taxon>Burkholderiales</taxon>
        <taxon>Burkholderiaceae</taxon>
        <taxon>Caballeronia</taxon>
    </lineage>
</organism>
<dbReference type="PANTHER" id="PTHR34501:SF9">
    <property type="entry name" value="MAJOR OUTER MEMBRANE PROTEIN P.IA"/>
    <property type="match status" value="1"/>
</dbReference>
<keyword evidence="9" id="KW-0472">Membrane</keyword>
<reference evidence="12" key="1">
    <citation type="submission" date="2016-01" db="EMBL/GenBank/DDBJ databases">
        <authorList>
            <person name="Peeters C."/>
        </authorList>
    </citation>
    <scope>NUCLEOTIDE SEQUENCE [LARGE SCALE GENOMIC DNA]</scope>
    <source>
        <strain evidence="12">LMG 29323</strain>
    </source>
</reference>
<evidence type="ECO:0000256" key="6">
    <source>
        <dbReference type="ARBA" id="ARBA00022729"/>
    </source>
</evidence>
<dbReference type="Gene3D" id="2.40.160.10">
    <property type="entry name" value="Porin"/>
    <property type="match status" value="1"/>
</dbReference>
<evidence type="ECO:0000256" key="8">
    <source>
        <dbReference type="ARBA" id="ARBA00023114"/>
    </source>
</evidence>
<dbReference type="Proteomes" id="UP000054911">
    <property type="component" value="Unassembled WGS sequence"/>
</dbReference>
<evidence type="ECO:0000313" key="13">
    <source>
        <dbReference type="Proteomes" id="UP000054911"/>
    </source>
</evidence>
<comment type="subcellular location">
    <subcellularLocation>
        <location evidence="1">Cell outer membrane</location>
        <topology evidence="1">Multi-pass membrane protein</topology>
    </subcellularLocation>
</comment>
<protein>
    <submittedName>
        <fullName evidence="12">Porin</fullName>
    </submittedName>
</protein>
<evidence type="ECO:0000313" key="12">
    <source>
        <dbReference type="EMBL" id="SAK99209.1"/>
    </source>
</evidence>
<dbReference type="SUPFAM" id="SSF56935">
    <property type="entry name" value="Porins"/>
    <property type="match status" value="1"/>
</dbReference>
<evidence type="ECO:0000256" key="1">
    <source>
        <dbReference type="ARBA" id="ARBA00004571"/>
    </source>
</evidence>
<gene>
    <name evidence="12" type="ORF">AWB80_07628</name>
</gene>
<evidence type="ECO:0000259" key="11">
    <source>
        <dbReference type="Pfam" id="PF13609"/>
    </source>
</evidence>
<dbReference type="GO" id="GO:0009279">
    <property type="term" value="C:cell outer membrane"/>
    <property type="evidence" value="ECO:0007669"/>
    <property type="project" value="UniProtKB-SubCell"/>
</dbReference>
<keyword evidence="3" id="KW-0813">Transport</keyword>
<keyword evidence="5" id="KW-0812">Transmembrane</keyword>
<evidence type="ECO:0000256" key="2">
    <source>
        <dbReference type="ARBA" id="ARBA00011233"/>
    </source>
</evidence>
<evidence type="ECO:0000256" key="10">
    <source>
        <dbReference type="ARBA" id="ARBA00023237"/>
    </source>
</evidence>
<dbReference type="InterPro" id="IPR050298">
    <property type="entry name" value="Gram-neg_bact_OMP"/>
</dbReference>
<keyword evidence="8" id="KW-0626">Porin</keyword>
<dbReference type="GO" id="GO:0015288">
    <property type="term" value="F:porin activity"/>
    <property type="evidence" value="ECO:0007669"/>
    <property type="project" value="UniProtKB-KW"/>
</dbReference>
<dbReference type="Pfam" id="PF13609">
    <property type="entry name" value="Porin_4"/>
    <property type="match status" value="1"/>
</dbReference>
<dbReference type="AlphaFoldDB" id="A0A158DX52"/>
<comment type="subunit">
    <text evidence="2">Homotrimer.</text>
</comment>
<proteinExistence type="predicted"/>
<dbReference type="InterPro" id="IPR033900">
    <property type="entry name" value="Gram_neg_porin_domain"/>
</dbReference>
<feature type="domain" description="Porin" evidence="11">
    <location>
        <begin position="6"/>
        <end position="286"/>
    </location>
</feature>
<dbReference type="EMBL" id="FCOE02000052">
    <property type="protein sequence ID" value="SAK99209.1"/>
    <property type="molecule type" value="Genomic_DNA"/>
</dbReference>
<keyword evidence="10" id="KW-0998">Cell outer membrane</keyword>
<dbReference type="GO" id="GO:0006811">
    <property type="term" value="P:monoatomic ion transport"/>
    <property type="evidence" value="ECO:0007669"/>
    <property type="project" value="UniProtKB-KW"/>
</dbReference>
<evidence type="ECO:0000256" key="3">
    <source>
        <dbReference type="ARBA" id="ARBA00022448"/>
    </source>
</evidence>
<sequence>MWLPSLWGIKGQEDLGGGLSAIFNLASTIIVNTGAQGSTQKLFDRNAYVGLASSQWGTLTFGRHVNTLAELFYVTDPLYANNSATNMNVRLGYLGGPGTTIQNNFGPNPGVAGASLDRVDNSMKYQFKASNGLSAMAMYAFGGNAGMFSNNSAAGAMLGYDGGAATLRASYMQYKDSIGTPFRAFAGGAAYKLGSVTLRATYTQNKIDSRLNTVAMPYRNMKTEVYSAGGDWLVTPTIDVFLAYYHGKRSQDGLPDQVANKFYFVPSYFLSKRTTVQAVTVYERFNATGASLDTGTPLVAGARSSVYLGAGLTHSF</sequence>
<evidence type="ECO:0000256" key="9">
    <source>
        <dbReference type="ARBA" id="ARBA00023136"/>
    </source>
</evidence>
<keyword evidence="4" id="KW-1134">Transmembrane beta strand</keyword>
<evidence type="ECO:0000256" key="5">
    <source>
        <dbReference type="ARBA" id="ARBA00022692"/>
    </source>
</evidence>
<name>A0A158DX52_9BURK</name>
<evidence type="ECO:0000256" key="4">
    <source>
        <dbReference type="ARBA" id="ARBA00022452"/>
    </source>
</evidence>
<evidence type="ECO:0000256" key="7">
    <source>
        <dbReference type="ARBA" id="ARBA00023065"/>
    </source>
</evidence>
<dbReference type="GO" id="GO:0046930">
    <property type="term" value="C:pore complex"/>
    <property type="evidence" value="ECO:0007669"/>
    <property type="project" value="UniProtKB-KW"/>
</dbReference>
<dbReference type="STRING" id="1777141.AWB80_07628"/>
<dbReference type="InterPro" id="IPR023614">
    <property type="entry name" value="Porin_dom_sf"/>
</dbReference>
<dbReference type="CDD" id="cd00342">
    <property type="entry name" value="gram_neg_porins"/>
    <property type="match status" value="1"/>
</dbReference>
<keyword evidence="7" id="KW-0406">Ion transport</keyword>